<evidence type="ECO:0000256" key="1">
    <source>
        <dbReference type="ARBA" id="ARBA00022670"/>
    </source>
</evidence>
<feature type="domain" description="Peptidase M3A/M3B catalytic" evidence="7">
    <location>
        <begin position="202"/>
        <end position="578"/>
    </location>
</feature>
<dbReference type="SUPFAM" id="SSF55486">
    <property type="entry name" value="Metalloproteases ('zincins'), catalytic domain"/>
    <property type="match status" value="1"/>
</dbReference>
<dbReference type="Gene3D" id="1.20.140.70">
    <property type="entry name" value="Oligopeptidase f, N-terminal domain"/>
    <property type="match status" value="1"/>
</dbReference>
<dbReference type="InterPro" id="IPR001567">
    <property type="entry name" value="Pept_M3A_M3B_dom"/>
</dbReference>
<dbReference type="RefSeq" id="WP_094235955.1">
    <property type="nucleotide sequence ID" value="NZ_CP022657.1"/>
</dbReference>
<evidence type="ECO:0000256" key="5">
    <source>
        <dbReference type="ARBA" id="ARBA00023049"/>
    </source>
</evidence>
<proteinExistence type="inferred from homology"/>
<dbReference type="Gene3D" id="1.10.1370.20">
    <property type="entry name" value="Oligoendopeptidase f, C-terminal domain"/>
    <property type="match status" value="1"/>
</dbReference>
<gene>
    <name evidence="9" type="ORF">CIG75_06775</name>
</gene>
<keyword evidence="10" id="KW-1185">Reference proteome</keyword>
<dbReference type="PANTHER" id="PTHR34217:SF1">
    <property type="entry name" value="CARBOXYPEPTIDASE 1"/>
    <property type="match status" value="1"/>
</dbReference>
<comment type="cofactor">
    <cofactor evidence="6">
        <name>Zn(2+)</name>
        <dbReference type="ChEBI" id="CHEBI:29105"/>
    </cofactor>
    <text evidence="6">Binds 1 zinc ion.</text>
</comment>
<sequence length="599" mass="67269">MKNLSQTWNLETFFAGGSESPELVAYLDQLEGNIEGLAGQIATLSESNNVDAWGSVLAVMQQANSDLRYVMSFSGCLLAQDVKDQQAKIVQGRIAKLSASLGAAMTVLDKQILTVDEQAWQALLQDERVQPISFWLIERRQNAFSKMAPDLEALGGDLAVDGYHAWGNLYNTLIGRMSIKVEKDGEVKELSIGQAQNMYSGTPDREVRKAVFAAWEEAFAQSEELFAANLNHLGGFRWALYKSRGWDSILKEPCDINRMSRATLDVMWDVIDKNKDTFVQFLDRKAELIGVDKLSYYDLYASTSTAKTSYTYDEGANFIVEQFAEFSPDFAAFAKRAFEQSWIEAEDRPGKRPGGFCAGFPGKNETRIFMTYDDSMGAVSTLAHELGHAYHAHVMGDMPFFTRMYAMNVAETASTFAETLVTSAAVRSAKSDDEKIALLEEKVSGSIAMYMDIHSRFIFENNFYDERKKGLVSAERLNELMVEAQKKAYRDSLELYHPRFWASKLHFYSTSVPFYNFPYTFGYLFSTGVYALALQEGPSFADKYVALLRDTASMTVEELAQKHLGVDLTQPEFWQNAVDITVQDAKEFLRLTAGKVATK</sequence>
<dbReference type="InterPro" id="IPR034006">
    <property type="entry name" value="M3B_PepF_2"/>
</dbReference>
<dbReference type="GO" id="GO:0004181">
    <property type="term" value="F:metallocarboxypeptidase activity"/>
    <property type="evidence" value="ECO:0007669"/>
    <property type="project" value="InterPro"/>
</dbReference>
<keyword evidence="1 6" id="KW-0645">Protease</keyword>
<dbReference type="InterPro" id="IPR001333">
    <property type="entry name" value="Peptidase_M32_Taq"/>
</dbReference>
<dbReference type="InterPro" id="IPR011977">
    <property type="entry name" value="Pept_M3B_clade3"/>
</dbReference>
<feature type="domain" description="Oligopeptidase F N-terminal" evidence="8">
    <location>
        <begin position="112"/>
        <end position="177"/>
    </location>
</feature>
<dbReference type="GO" id="GO:0006508">
    <property type="term" value="P:proteolysis"/>
    <property type="evidence" value="ECO:0007669"/>
    <property type="project" value="UniProtKB-KW"/>
</dbReference>
<evidence type="ECO:0000259" key="7">
    <source>
        <dbReference type="Pfam" id="PF01432"/>
    </source>
</evidence>
<name>A0A223CZL9_9BACL</name>
<dbReference type="OrthoDB" id="9769691at2"/>
<dbReference type="Pfam" id="PF01432">
    <property type="entry name" value="Peptidase_M3"/>
    <property type="match status" value="1"/>
</dbReference>
<evidence type="ECO:0000256" key="3">
    <source>
        <dbReference type="ARBA" id="ARBA00022801"/>
    </source>
</evidence>
<dbReference type="CDD" id="cd09607">
    <property type="entry name" value="M3B_PepF"/>
    <property type="match status" value="1"/>
</dbReference>
<dbReference type="EMBL" id="CP022657">
    <property type="protein sequence ID" value="ASS74705.1"/>
    <property type="molecule type" value="Genomic_DNA"/>
</dbReference>
<dbReference type="NCBIfam" id="TIGR02290">
    <property type="entry name" value="M3_fam_3"/>
    <property type="match status" value="1"/>
</dbReference>
<dbReference type="KEGG" id="tab:CIG75_06775"/>
<keyword evidence="5 6" id="KW-0482">Metalloprotease</keyword>
<evidence type="ECO:0000256" key="6">
    <source>
        <dbReference type="RuleBase" id="RU003435"/>
    </source>
</evidence>
<protein>
    <submittedName>
        <fullName evidence="9">Oligoendopeptidase</fullName>
    </submittedName>
</protein>
<reference evidence="9 10" key="1">
    <citation type="journal article" date="2015" name="Int. J. Syst. Evol. Microbiol.">
        <title>Tumebacillus algifaecis sp. nov., isolated from decomposing algal scum.</title>
        <authorList>
            <person name="Wu Y.F."/>
            <person name="Zhang B."/>
            <person name="Xing P."/>
            <person name="Wu Q.L."/>
            <person name="Liu S.J."/>
        </authorList>
    </citation>
    <scope>NUCLEOTIDE SEQUENCE [LARGE SCALE GENOMIC DNA]</scope>
    <source>
        <strain evidence="9 10">THMBR28</strain>
    </source>
</reference>
<dbReference type="Pfam" id="PF08439">
    <property type="entry name" value="Peptidase_M3_N"/>
    <property type="match status" value="1"/>
</dbReference>
<keyword evidence="2 6" id="KW-0479">Metal-binding</keyword>
<evidence type="ECO:0000256" key="4">
    <source>
        <dbReference type="ARBA" id="ARBA00022833"/>
    </source>
</evidence>
<dbReference type="Proteomes" id="UP000214688">
    <property type="component" value="Chromosome"/>
</dbReference>
<dbReference type="AlphaFoldDB" id="A0A223CZL9"/>
<dbReference type="GO" id="GO:0046872">
    <property type="term" value="F:metal ion binding"/>
    <property type="evidence" value="ECO:0007669"/>
    <property type="project" value="UniProtKB-UniRule"/>
</dbReference>
<keyword evidence="3 6" id="KW-0378">Hydrolase</keyword>
<dbReference type="GO" id="GO:0004222">
    <property type="term" value="F:metalloendopeptidase activity"/>
    <property type="evidence" value="ECO:0007669"/>
    <property type="project" value="InterPro"/>
</dbReference>
<dbReference type="InterPro" id="IPR013647">
    <property type="entry name" value="OligopepF_N_dom"/>
</dbReference>
<dbReference type="InterPro" id="IPR042088">
    <property type="entry name" value="OligoPept_F_C"/>
</dbReference>
<evidence type="ECO:0000259" key="8">
    <source>
        <dbReference type="Pfam" id="PF08439"/>
    </source>
</evidence>
<accession>A0A223CZL9</accession>
<keyword evidence="4 6" id="KW-0862">Zinc</keyword>
<comment type="similarity">
    <text evidence="6">Belongs to the peptidase M3 family.</text>
</comment>
<evidence type="ECO:0000256" key="2">
    <source>
        <dbReference type="ARBA" id="ARBA00022723"/>
    </source>
</evidence>
<organism evidence="9 10">
    <name type="scientific">Tumebacillus algifaecis</name>
    <dbReference type="NCBI Taxonomy" id="1214604"/>
    <lineage>
        <taxon>Bacteria</taxon>
        <taxon>Bacillati</taxon>
        <taxon>Bacillota</taxon>
        <taxon>Bacilli</taxon>
        <taxon>Bacillales</taxon>
        <taxon>Alicyclobacillaceae</taxon>
        <taxon>Tumebacillus</taxon>
    </lineage>
</organism>
<evidence type="ECO:0000313" key="9">
    <source>
        <dbReference type="EMBL" id="ASS74705.1"/>
    </source>
</evidence>
<dbReference type="PANTHER" id="PTHR34217">
    <property type="entry name" value="METAL-DEPENDENT CARBOXYPEPTIDASE"/>
    <property type="match status" value="1"/>
</dbReference>
<evidence type="ECO:0000313" key="10">
    <source>
        <dbReference type="Proteomes" id="UP000214688"/>
    </source>
</evidence>